<evidence type="ECO:0008006" key="3">
    <source>
        <dbReference type="Google" id="ProtNLM"/>
    </source>
</evidence>
<organism evidence="2">
    <name type="scientific">Candidatus Nitricoxidivorans perseverans</name>
    <dbReference type="NCBI Taxonomy" id="2975601"/>
    <lineage>
        <taxon>Bacteria</taxon>
        <taxon>Pseudomonadati</taxon>
        <taxon>Pseudomonadota</taxon>
        <taxon>Betaproteobacteria</taxon>
        <taxon>Nitrosomonadales</taxon>
        <taxon>Sterolibacteriaceae</taxon>
        <taxon>Candidatus Nitricoxidivorans</taxon>
    </lineage>
</organism>
<dbReference type="KEGG" id="npv:OHM77_06320"/>
<evidence type="ECO:0000256" key="1">
    <source>
        <dbReference type="SAM" id="MobiDB-lite"/>
    </source>
</evidence>
<proteinExistence type="predicted"/>
<dbReference type="EMBL" id="CP107246">
    <property type="protein sequence ID" value="WIM06874.1"/>
    <property type="molecule type" value="Genomic_DNA"/>
</dbReference>
<feature type="region of interest" description="Disordered" evidence="1">
    <location>
        <begin position="58"/>
        <end position="81"/>
    </location>
</feature>
<sequence>MEITYDPAKNAANIERRDLPFDRIDDLDWSSAVIVEDTRRAYGERRYRVFGYLGEGSMPPSSHRAVPPCMSSVSGKRIVAR</sequence>
<dbReference type="Gene3D" id="3.10.450.530">
    <property type="entry name" value="Ribonuclease toxin, BrnT, of type II toxin-antitoxin system"/>
    <property type="match status" value="1"/>
</dbReference>
<accession>A0AA49FN39</accession>
<evidence type="ECO:0000313" key="2">
    <source>
        <dbReference type="EMBL" id="WIM06874.1"/>
    </source>
</evidence>
<dbReference type="AlphaFoldDB" id="A0AA49FN39"/>
<reference evidence="2" key="1">
    <citation type="journal article" date="2023" name="Nat. Microbiol.">
        <title>Enrichment and characterization of a nitric oxide-reducing microbial community in a continuous bioreactor.</title>
        <authorList>
            <person name="Garrido-Amador P."/>
            <person name="Stortenbeker N."/>
            <person name="Wessels H.J.C.T."/>
            <person name="Speth D.R."/>
            <person name="Garcia-Heredia I."/>
            <person name="Kartal B."/>
        </authorList>
    </citation>
    <scope>NUCLEOTIDE SEQUENCE</scope>
    <source>
        <strain evidence="2">MAG1</strain>
    </source>
</reference>
<dbReference type="Proteomes" id="UP001234916">
    <property type="component" value="Chromosome"/>
</dbReference>
<protein>
    <recommendedName>
        <fullName evidence="3">BrnT family toxin</fullName>
    </recommendedName>
</protein>
<dbReference type="InterPro" id="IPR038573">
    <property type="entry name" value="BrnT_sf"/>
</dbReference>
<name>A0AA49FN39_9PROT</name>
<gene>
    <name evidence="2" type="ORF">OHM77_06320</name>
</gene>